<sequence length="115" mass="12447">MGDSVRMTKHRDVTRGSGLRLSCRRSVTTHLEHSGGKIESGSVVVCSGQGLNLRCVAAERVIVCNTEVRLSCLTNGGFFFVLLFFFLCRGGHKKDADDCYGVGCFCACCIVFSVS</sequence>
<accession>A0AAV4RXG7</accession>
<proteinExistence type="predicted"/>
<reference evidence="2 3" key="1">
    <citation type="submission" date="2021-06" db="EMBL/GenBank/DDBJ databases">
        <title>Caerostris extrusa draft genome.</title>
        <authorList>
            <person name="Kono N."/>
            <person name="Arakawa K."/>
        </authorList>
    </citation>
    <scope>NUCLEOTIDE SEQUENCE [LARGE SCALE GENOMIC DNA]</scope>
</reference>
<dbReference type="EMBL" id="BPLR01008628">
    <property type="protein sequence ID" value="GIY26110.1"/>
    <property type="molecule type" value="Genomic_DNA"/>
</dbReference>
<keyword evidence="1" id="KW-0472">Membrane</keyword>
<organism evidence="2 3">
    <name type="scientific">Caerostris extrusa</name>
    <name type="common">Bark spider</name>
    <name type="synonym">Caerostris bankana</name>
    <dbReference type="NCBI Taxonomy" id="172846"/>
    <lineage>
        <taxon>Eukaryota</taxon>
        <taxon>Metazoa</taxon>
        <taxon>Ecdysozoa</taxon>
        <taxon>Arthropoda</taxon>
        <taxon>Chelicerata</taxon>
        <taxon>Arachnida</taxon>
        <taxon>Araneae</taxon>
        <taxon>Araneomorphae</taxon>
        <taxon>Entelegynae</taxon>
        <taxon>Araneoidea</taxon>
        <taxon>Araneidae</taxon>
        <taxon>Caerostris</taxon>
    </lineage>
</organism>
<keyword evidence="3" id="KW-1185">Reference proteome</keyword>
<dbReference type="Proteomes" id="UP001054945">
    <property type="component" value="Unassembled WGS sequence"/>
</dbReference>
<name>A0AAV4RXG7_CAEEX</name>
<feature type="transmembrane region" description="Helical" evidence="1">
    <location>
        <begin position="68"/>
        <end position="88"/>
    </location>
</feature>
<protein>
    <submittedName>
        <fullName evidence="2">Uncharacterized protein</fullName>
    </submittedName>
</protein>
<evidence type="ECO:0000313" key="2">
    <source>
        <dbReference type="EMBL" id="GIY26110.1"/>
    </source>
</evidence>
<comment type="caution">
    <text evidence="2">The sequence shown here is derived from an EMBL/GenBank/DDBJ whole genome shotgun (WGS) entry which is preliminary data.</text>
</comment>
<dbReference type="AlphaFoldDB" id="A0AAV4RXG7"/>
<evidence type="ECO:0000256" key="1">
    <source>
        <dbReference type="SAM" id="Phobius"/>
    </source>
</evidence>
<keyword evidence="1" id="KW-0812">Transmembrane</keyword>
<evidence type="ECO:0000313" key="3">
    <source>
        <dbReference type="Proteomes" id="UP001054945"/>
    </source>
</evidence>
<keyword evidence="1" id="KW-1133">Transmembrane helix</keyword>
<gene>
    <name evidence="2" type="ORF">CEXT_462301</name>
</gene>